<feature type="transmembrane region" description="Helical" evidence="1">
    <location>
        <begin position="711"/>
        <end position="738"/>
    </location>
</feature>
<proteinExistence type="predicted"/>
<name>A0A2A4SYW8_9DELT</name>
<feature type="non-terminal residue" evidence="2">
    <location>
        <position position="1"/>
    </location>
</feature>
<protein>
    <submittedName>
        <fullName evidence="2">Uncharacterized protein</fullName>
    </submittedName>
</protein>
<organism evidence="2 3">
    <name type="scientific">SAR324 cluster bacterium</name>
    <dbReference type="NCBI Taxonomy" id="2024889"/>
    <lineage>
        <taxon>Bacteria</taxon>
        <taxon>Deltaproteobacteria</taxon>
        <taxon>SAR324 cluster</taxon>
    </lineage>
</organism>
<keyword evidence="1" id="KW-1133">Transmembrane helix</keyword>
<dbReference type="EMBL" id="NVSR01000106">
    <property type="protein sequence ID" value="PCI25947.1"/>
    <property type="molecule type" value="Genomic_DNA"/>
</dbReference>
<sequence length="983" mass="112897">SLSYVTHHKVFSKAVSHEQKEFEKEKLISIDEAKKLNKKYLNVVIHLEDPIGEVEDLYHDMESSFYRAYAHNKGFIDKVKERNAYAYSVASFVDDLYLDGEERKKNKTQHEKLQEAYYTLVKGVKEEFLPYITNLCSQRGWTWKIQTNGRMKKQGKLVRLNGFIEYNVAVNYIEEVKYCASSLLLPIDKYLVFRDYQNDFEGANVTKLKETCRVDFKTNNYYCLANSVVKHATAEHPAKKYDKNRNYGKYRDSSIDMMALTVFSLYFSGKHDGIVNAKGSKYKEAMATFHYTLKNLQGQPEFNENTQDDLNKILTNHAYKDLFKKGTKDAKDDFIQDYEDLDVVAKFCAFTWKEDKTKHLDKFKTLIPKKESFEFYYEKTQKQPVELAIQLLTKLKNTDLKDLLSKYMKITKEDKSLDTTDTLLNMAYSLSASRTKFDLEATQISAFNTGSALGEFVKELSFKLQGLETSTHESLYEKPIFKLYHENLHALITHALVEGEFNAGDFTNRKANANKLLTAVAPDTQKKYEEDLKELNDGNLADDLKIKTEHEQLFEKLKALDGITSQIHGAEEKKNAPGSKKTDQAYTKLRNTKSYKTSISGLKGLSFFVTLFNTGEALKTFNKHDLKSLLDVTTGINSLSKTVANTTAKGLSKTARATQMIEFLFKEEALPQKMLAKLAIPAIVVGAYYQIEALDDEDYDAMIAISAKAALVIALGFVTGIGIALVAAIALELIWMYVSSFFIDTRTEVLVEKSLFYQGSKRTPYILESLSVGNKTYVFDDKPTKIKKIERLGGLKATRDFIYNNYKEHKQEFQAAVSYEFSSIFRALQNIEVKVYKKPTYYTSRDIKLNFNGNIMVNKDYYKQINNVYLIQNDNYEDNAIIDYSTTVDFKEDDENMGKKNKLINIFTPFQPIIMTKLSEASKDIYTVLIDSGATSVKYKLDISYYKGRTYWVKNQLISDYNFYLDDLVSMPLTNDDIQLLKT</sequence>
<dbReference type="AlphaFoldDB" id="A0A2A4SYW8"/>
<comment type="caution">
    <text evidence="2">The sequence shown here is derived from an EMBL/GenBank/DDBJ whole genome shotgun (WGS) entry which is preliminary data.</text>
</comment>
<gene>
    <name evidence="2" type="ORF">COB67_10455</name>
</gene>
<evidence type="ECO:0000256" key="1">
    <source>
        <dbReference type="SAM" id="Phobius"/>
    </source>
</evidence>
<keyword evidence="1" id="KW-0812">Transmembrane</keyword>
<accession>A0A2A4SYW8</accession>
<keyword evidence="1" id="KW-0472">Membrane</keyword>
<reference evidence="3" key="1">
    <citation type="submission" date="2017-08" db="EMBL/GenBank/DDBJ databases">
        <title>A dynamic microbial community with high functional redundancy inhabits the cold, oxic subseafloor aquifer.</title>
        <authorList>
            <person name="Tully B.J."/>
            <person name="Wheat C.G."/>
            <person name="Glazer B.T."/>
            <person name="Huber J.A."/>
        </authorList>
    </citation>
    <scope>NUCLEOTIDE SEQUENCE [LARGE SCALE GENOMIC DNA]</scope>
</reference>
<evidence type="ECO:0000313" key="2">
    <source>
        <dbReference type="EMBL" id="PCI25947.1"/>
    </source>
</evidence>
<evidence type="ECO:0000313" key="3">
    <source>
        <dbReference type="Proteomes" id="UP000218113"/>
    </source>
</evidence>
<dbReference type="Proteomes" id="UP000218113">
    <property type="component" value="Unassembled WGS sequence"/>
</dbReference>